<keyword evidence="4" id="KW-0677">Repeat</keyword>
<reference evidence="9 10" key="1">
    <citation type="journal article" date="2016" name="Nat. Commun.">
        <title>Extremotolerant tardigrade genome and improved radiotolerance of human cultured cells by tardigrade-unique protein.</title>
        <authorList>
            <person name="Hashimoto T."/>
            <person name="Horikawa D.D."/>
            <person name="Saito Y."/>
            <person name="Kuwahara H."/>
            <person name="Kozuka-Hata H."/>
            <person name="Shin-I T."/>
            <person name="Minakuchi Y."/>
            <person name="Ohishi K."/>
            <person name="Motoyama A."/>
            <person name="Aizu T."/>
            <person name="Enomoto A."/>
            <person name="Kondo K."/>
            <person name="Tanaka S."/>
            <person name="Hara Y."/>
            <person name="Koshikawa S."/>
            <person name="Sagara H."/>
            <person name="Miura T."/>
            <person name="Yokobori S."/>
            <person name="Miyagawa K."/>
            <person name="Suzuki Y."/>
            <person name="Kubo T."/>
            <person name="Oyama M."/>
            <person name="Kohara Y."/>
            <person name="Fujiyama A."/>
            <person name="Arakawa K."/>
            <person name="Katayama T."/>
            <person name="Toyoda A."/>
            <person name="Kunieda T."/>
        </authorList>
    </citation>
    <scope>NUCLEOTIDE SEQUENCE [LARGE SCALE GENOMIC DNA]</scope>
    <source>
        <strain evidence="9 10">YOKOZUNA-1</strain>
    </source>
</reference>
<dbReference type="InterPro" id="IPR001881">
    <property type="entry name" value="EGF-like_Ca-bd_dom"/>
</dbReference>
<feature type="disulfide bond" evidence="7">
    <location>
        <begin position="99"/>
        <end position="108"/>
    </location>
</feature>
<dbReference type="InterPro" id="IPR000742">
    <property type="entry name" value="EGF"/>
</dbReference>
<dbReference type="PANTHER" id="PTHR24033">
    <property type="entry name" value="EGF-LIKE DOMAIN-CONTAINING PROTEIN"/>
    <property type="match status" value="1"/>
</dbReference>
<dbReference type="PROSITE" id="PS50026">
    <property type="entry name" value="EGF_3"/>
    <property type="match status" value="6"/>
</dbReference>
<feature type="disulfide bond" evidence="7">
    <location>
        <begin position="6"/>
        <end position="15"/>
    </location>
</feature>
<feature type="domain" description="EGF-like" evidence="8">
    <location>
        <begin position="150"/>
        <end position="189"/>
    </location>
</feature>
<dbReference type="FunFam" id="2.10.25.10:FF:000080">
    <property type="entry name" value="Neurogenic locus notch 1"/>
    <property type="match status" value="1"/>
</dbReference>
<dbReference type="GO" id="GO:0045597">
    <property type="term" value="P:positive regulation of cell differentiation"/>
    <property type="evidence" value="ECO:0007669"/>
    <property type="project" value="UniProtKB-ARBA"/>
</dbReference>
<dbReference type="FunFam" id="2.10.25.10:FF:000012">
    <property type="entry name" value="Delta-like protein"/>
    <property type="match status" value="1"/>
</dbReference>
<dbReference type="PROSITE" id="PS00010">
    <property type="entry name" value="ASX_HYDROXYL"/>
    <property type="match status" value="3"/>
</dbReference>
<proteinExistence type="predicted"/>
<name>A0A1D1UQ73_RAMVA</name>
<accession>A0A1D1UQ73</accession>
<dbReference type="SUPFAM" id="SSF57196">
    <property type="entry name" value="EGF/Laminin"/>
    <property type="match status" value="3"/>
</dbReference>
<dbReference type="GO" id="GO:0005509">
    <property type="term" value="F:calcium ion binding"/>
    <property type="evidence" value="ECO:0007669"/>
    <property type="project" value="InterPro"/>
</dbReference>
<dbReference type="PANTHER" id="PTHR24033:SF151">
    <property type="entry name" value="NOTCH 2"/>
    <property type="match status" value="1"/>
</dbReference>
<feature type="disulfide bond" evidence="7">
    <location>
        <begin position="58"/>
        <end position="67"/>
    </location>
</feature>
<comment type="caution">
    <text evidence="7">Lacks conserved residue(s) required for the propagation of feature annotation.</text>
</comment>
<evidence type="ECO:0000313" key="9">
    <source>
        <dbReference type="EMBL" id="GAU88513.1"/>
    </source>
</evidence>
<dbReference type="PROSITE" id="PS01187">
    <property type="entry name" value="EGF_CA"/>
    <property type="match status" value="2"/>
</dbReference>
<feature type="disulfide bond" evidence="7">
    <location>
        <begin position="138"/>
        <end position="147"/>
    </location>
</feature>
<evidence type="ECO:0000259" key="8">
    <source>
        <dbReference type="PROSITE" id="PS50026"/>
    </source>
</evidence>
<dbReference type="EMBL" id="BDGG01000001">
    <property type="protein sequence ID" value="GAU88513.1"/>
    <property type="molecule type" value="Genomic_DNA"/>
</dbReference>
<feature type="domain" description="EGF-like" evidence="8">
    <location>
        <begin position="17"/>
        <end position="68"/>
    </location>
</feature>
<dbReference type="FunFam" id="2.10.25.10:FF:000125">
    <property type="entry name" value="Neurogenic locus notch protein-like"/>
    <property type="match status" value="1"/>
</dbReference>
<evidence type="ECO:0000256" key="6">
    <source>
        <dbReference type="ARBA" id="ARBA00023180"/>
    </source>
</evidence>
<dbReference type="PROSITE" id="PS01186">
    <property type="entry name" value="EGF_2"/>
    <property type="match status" value="6"/>
</dbReference>
<organism evidence="9 10">
    <name type="scientific">Ramazzottius varieornatus</name>
    <name type="common">Water bear</name>
    <name type="synonym">Tardigrade</name>
    <dbReference type="NCBI Taxonomy" id="947166"/>
    <lineage>
        <taxon>Eukaryota</taxon>
        <taxon>Metazoa</taxon>
        <taxon>Ecdysozoa</taxon>
        <taxon>Tardigrada</taxon>
        <taxon>Eutardigrada</taxon>
        <taxon>Parachela</taxon>
        <taxon>Hypsibioidea</taxon>
        <taxon>Ramazzottiidae</taxon>
        <taxon>Ramazzottius</taxon>
    </lineage>
</organism>
<dbReference type="InterPro" id="IPR049883">
    <property type="entry name" value="NOTCH1_EGF-like"/>
</dbReference>
<evidence type="ECO:0000256" key="5">
    <source>
        <dbReference type="ARBA" id="ARBA00023157"/>
    </source>
</evidence>
<dbReference type="InterPro" id="IPR051830">
    <property type="entry name" value="NOTCH_homolog"/>
</dbReference>
<dbReference type="PROSITE" id="PS00022">
    <property type="entry name" value="EGF_1"/>
    <property type="match status" value="6"/>
</dbReference>
<dbReference type="Pfam" id="PF00008">
    <property type="entry name" value="EGF"/>
    <property type="match status" value="1"/>
</dbReference>
<evidence type="ECO:0000256" key="7">
    <source>
        <dbReference type="PROSITE-ProRule" id="PRU00076"/>
    </source>
</evidence>
<keyword evidence="10" id="KW-1185">Reference proteome</keyword>
<dbReference type="CDD" id="cd00054">
    <property type="entry name" value="EGF_CA"/>
    <property type="match status" value="2"/>
</dbReference>
<dbReference type="STRING" id="947166.A0A1D1UQ73"/>
<dbReference type="Proteomes" id="UP000186922">
    <property type="component" value="Unassembled WGS sequence"/>
</dbReference>
<keyword evidence="6" id="KW-0325">Glycoprotein</keyword>
<dbReference type="InterPro" id="IPR009030">
    <property type="entry name" value="Growth_fac_rcpt_cys_sf"/>
</dbReference>
<gene>
    <name evidence="9" type="primary">RvY_01200-1</name>
    <name evidence="9" type="synonym">RvY_01200.1</name>
    <name evidence="9" type="ORF">RvY_01200</name>
</gene>
<dbReference type="OrthoDB" id="5981622at2759"/>
<comment type="caution">
    <text evidence="9">The sequence shown here is derived from an EMBL/GenBank/DDBJ whole genome shotgun (WGS) entry which is preliminary data.</text>
</comment>
<evidence type="ECO:0000256" key="2">
    <source>
        <dbReference type="ARBA" id="ARBA00022536"/>
    </source>
</evidence>
<protein>
    <recommendedName>
        <fullName evidence="8">EGF-like domain-containing protein</fullName>
    </recommendedName>
</protein>
<evidence type="ECO:0000256" key="1">
    <source>
        <dbReference type="ARBA" id="ARBA00022473"/>
    </source>
</evidence>
<dbReference type="AlphaFoldDB" id="A0A1D1UQ73"/>
<feature type="domain" description="EGF-like" evidence="8">
    <location>
        <begin position="191"/>
        <end position="227"/>
    </location>
</feature>
<dbReference type="SUPFAM" id="SSF57184">
    <property type="entry name" value="Growth factor receptor domain"/>
    <property type="match status" value="1"/>
</dbReference>
<feature type="domain" description="EGF-like" evidence="8">
    <location>
        <begin position="111"/>
        <end position="148"/>
    </location>
</feature>
<evidence type="ECO:0000256" key="3">
    <source>
        <dbReference type="ARBA" id="ARBA00022729"/>
    </source>
</evidence>
<dbReference type="InterPro" id="IPR013032">
    <property type="entry name" value="EGF-like_CS"/>
</dbReference>
<feature type="domain" description="EGF-like" evidence="8">
    <location>
        <begin position="1"/>
        <end position="16"/>
    </location>
</feature>
<feature type="domain" description="EGF-like" evidence="8">
    <location>
        <begin position="69"/>
        <end position="109"/>
    </location>
</feature>
<keyword evidence="3" id="KW-0732">Signal</keyword>
<evidence type="ECO:0000313" key="10">
    <source>
        <dbReference type="Proteomes" id="UP000186922"/>
    </source>
</evidence>
<dbReference type="InterPro" id="IPR018097">
    <property type="entry name" value="EGF_Ca-bd_CS"/>
</dbReference>
<dbReference type="Pfam" id="PF00053">
    <property type="entry name" value="EGF_laminin"/>
    <property type="match status" value="1"/>
</dbReference>
<keyword evidence="5 7" id="KW-1015">Disulfide bond</keyword>
<dbReference type="SMART" id="SM00179">
    <property type="entry name" value="EGF_CA"/>
    <property type="match status" value="3"/>
</dbReference>
<keyword evidence="1" id="KW-0217">Developmental protein</keyword>
<feature type="disulfide bond" evidence="7">
    <location>
        <begin position="217"/>
        <end position="226"/>
    </location>
</feature>
<dbReference type="SMART" id="SM00181">
    <property type="entry name" value="EGF"/>
    <property type="match status" value="5"/>
</dbReference>
<dbReference type="PRINTS" id="PR00010">
    <property type="entry name" value="EGFBLOOD"/>
</dbReference>
<evidence type="ECO:0000256" key="4">
    <source>
        <dbReference type="ARBA" id="ARBA00022737"/>
    </source>
</evidence>
<keyword evidence="2 7" id="KW-0245">EGF-like domain</keyword>
<dbReference type="Gene3D" id="2.10.25.10">
    <property type="entry name" value="Laminin"/>
    <property type="match status" value="5"/>
</dbReference>
<dbReference type="Pfam" id="PF12661">
    <property type="entry name" value="hEGF"/>
    <property type="match status" value="1"/>
</dbReference>
<dbReference type="InterPro" id="IPR002049">
    <property type="entry name" value="LE_dom"/>
</dbReference>
<feature type="disulfide bond" evidence="7">
    <location>
        <begin position="179"/>
        <end position="188"/>
    </location>
</feature>
<sequence length="233" mass="25265">MLACDCRPGFVGNHCQFRDPCVIQPRRCSNGGTCRAVFLALNGTTSSDSVEPTFECLCKRGYLGPNCTTVDFCAAYPCDCQGHSNSVCRNLENGYACECRKGYRGLWCNIDIDECTLEEPCANGGTCINTIGSYRCVCRNGFKGQKCTEVHVPCAENPCQNGGRCHPGSSVSFPDFCECASGFSGSHCEVNIDDCIDNACQNGGTCQDQVNGYTCQCSRPYGGRYCNEEIGYE</sequence>
<dbReference type="InterPro" id="IPR000152">
    <property type="entry name" value="EGF-type_Asp/Asn_hydroxyl_site"/>
</dbReference>
<dbReference type="Pfam" id="PF07645">
    <property type="entry name" value="EGF_CA"/>
    <property type="match status" value="1"/>
</dbReference>